<dbReference type="SUPFAM" id="SSF88874">
    <property type="entry name" value="Receptor-binding domain of short tail fibre protein gp12"/>
    <property type="match status" value="1"/>
</dbReference>
<gene>
    <name evidence="2" type="ORF">NCTC7582_01741</name>
</gene>
<proteinExistence type="predicted"/>
<reference evidence="2 3" key="1">
    <citation type="submission" date="2018-06" db="EMBL/GenBank/DDBJ databases">
        <authorList>
            <consortium name="Pathogen Informatics"/>
            <person name="Doyle S."/>
        </authorList>
    </citation>
    <scope>NUCLEOTIDE SEQUENCE [LARGE SCALE GENOMIC DNA]</scope>
    <source>
        <strain evidence="2 3">NCTC7582</strain>
    </source>
</reference>
<dbReference type="AlphaFoldDB" id="A0A2X0XHE0"/>
<protein>
    <submittedName>
        <fullName evidence="2">Phage Tail Collar Domain</fullName>
    </submittedName>
</protein>
<dbReference type="InterPro" id="IPR037053">
    <property type="entry name" value="Phage_tail_collar_dom_sf"/>
</dbReference>
<organism evidence="2 3">
    <name type="scientific">Lysinibacillus capsici</name>
    <dbReference type="NCBI Taxonomy" id="2115968"/>
    <lineage>
        <taxon>Bacteria</taxon>
        <taxon>Bacillati</taxon>
        <taxon>Bacillota</taxon>
        <taxon>Bacilli</taxon>
        <taxon>Bacillales</taxon>
        <taxon>Bacillaceae</taxon>
        <taxon>Lysinibacillus</taxon>
    </lineage>
</organism>
<sequence length="208" mass="21933">MEAFIGVILPWAGTYAPRGWLFCNGQQLQINQYQALYAVIGFQYGGDGKTVFNLPNLNGRVPVGADMGGQRDAGISSYSNGSKGGTEQTTLSINNLPRHNHLFSSAGGILKNANATVAIPVVNNDGTTNIPDDNSTLGKGISNGRDANIYSKNTSNGTLKSFDAPVTGDVSISGIIGETGSGTSFDNRQPYLAVNYIICIEGLYPPRP</sequence>
<evidence type="ECO:0000313" key="3">
    <source>
        <dbReference type="Proteomes" id="UP000251431"/>
    </source>
</evidence>
<name>A0A2X0XHE0_9BACI</name>
<accession>A0A2X0XHE0</accession>
<dbReference type="EMBL" id="UAQE01000001">
    <property type="protein sequence ID" value="SPT98555.1"/>
    <property type="molecule type" value="Genomic_DNA"/>
</dbReference>
<dbReference type="RefSeq" id="WP_048390792.1">
    <property type="nucleotide sequence ID" value="NZ_CP137622.1"/>
</dbReference>
<evidence type="ECO:0000259" key="1">
    <source>
        <dbReference type="Pfam" id="PF07484"/>
    </source>
</evidence>
<evidence type="ECO:0000313" key="2">
    <source>
        <dbReference type="EMBL" id="SPT98555.1"/>
    </source>
</evidence>
<dbReference type="InterPro" id="IPR011083">
    <property type="entry name" value="Phage_tail_collar_dom"/>
</dbReference>
<feature type="domain" description="Phage tail collar" evidence="1">
    <location>
        <begin position="6"/>
        <end position="62"/>
    </location>
</feature>
<dbReference type="Gene3D" id="3.90.1340.10">
    <property type="entry name" value="Phage tail collar domain"/>
    <property type="match status" value="1"/>
</dbReference>
<dbReference type="Proteomes" id="UP000251431">
    <property type="component" value="Unassembled WGS sequence"/>
</dbReference>
<dbReference type="Pfam" id="PF07484">
    <property type="entry name" value="Collar"/>
    <property type="match status" value="1"/>
</dbReference>